<feature type="active site" description="Proton acceptor" evidence="11">
    <location>
        <position position="62"/>
    </location>
</feature>
<gene>
    <name evidence="14" type="ORF">CIHG_01027</name>
</gene>
<dbReference type="InterPro" id="IPR015939">
    <property type="entry name" value="Fum_Rdtase/Succ_DH_flav-like_C"/>
</dbReference>
<dbReference type="Gene3D" id="1.20.58.100">
    <property type="entry name" value="Fumarate reductase/succinate dehydrogenase flavoprotein-like, C-terminal domain"/>
    <property type="match status" value="1"/>
</dbReference>
<feature type="region of interest" description="Disordered" evidence="12">
    <location>
        <begin position="610"/>
        <end position="651"/>
    </location>
</feature>
<dbReference type="VEuPathDB" id="FungiDB:CIHG_01027"/>
<evidence type="ECO:0000256" key="1">
    <source>
        <dbReference type="ARBA" id="ARBA00001974"/>
    </source>
</evidence>
<feature type="compositionally biased region" description="Basic and acidic residues" evidence="12">
    <location>
        <begin position="400"/>
        <end position="417"/>
    </location>
</feature>
<keyword evidence="8" id="KW-0249">Electron transport</keyword>
<evidence type="ECO:0000256" key="8">
    <source>
        <dbReference type="ARBA" id="ARBA00022982"/>
    </source>
</evidence>
<evidence type="ECO:0000256" key="4">
    <source>
        <dbReference type="ARBA" id="ARBA00012792"/>
    </source>
</evidence>
<dbReference type="SUPFAM" id="SSF46977">
    <property type="entry name" value="Succinate dehydrogenase/fumarate reductase flavoprotein C-terminal domain"/>
    <property type="match status" value="1"/>
</dbReference>
<dbReference type="CDD" id="cd00201">
    <property type="entry name" value="WW"/>
    <property type="match status" value="1"/>
</dbReference>
<feature type="compositionally biased region" description="Basic and acidic residues" evidence="12">
    <location>
        <begin position="640"/>
        <end position="651"/>
    </location>
</feature>
<dbReference type="EC" id="1.3.5.1" evidence="4"/>
<dbReference type="AlphaFoldDB" id="A0A0J8RDH7"/>
<evidence type="ECO:0000256" key="9">
    <source>
        <dbReference type="ARBA" id="ARBA00023002"/>
    </source>
</evidence>
<dbReference type="GO" id="GO:0016020">
    <property type="term" value="C:membrane"/>
    <property type="evidence" value="ECO:0007669"/>
    <property type="project" value="UniProtKB-SubCell"/>
</dbReference>
<dbReference type="Gene3D" id="3.50.50.60">
    <property type="entry name" value="FAD/NAD(P)-binding domain"/>
    <property type="match status" value="1"/>
</dbReference>
<dbReference type="InterPro" id="IPR027477">
    <property type="entry name" value="Succ_DH/fumarate_Rdtase_cat_sf"/>
</dbReference>
<dbReference type="InterPro" id="IPR003953">
    <property type="entry name" value="FAD-dep_OxRdtase_2_FAD-bd"/>
</dbReference>
<dbReference type="STRING" id="396776.A0A0J8RDH7"/>
<dbReference type="InterPro" id="IPR001202">
    <property type="entry name" value="WW_dom"/>
</dbReference>
<dbReference type="PANTHER" id="PTHR11632">
    <property type="entry name" value="SUCCINATE DEHYDROGENASE 2 FLAVOPROTEIN SUBUNIT"/>
    <property type="match status" value="1"/>
</dbReference>
<evidence type="ECO:0000256" key="6">
    <source>
        <dbReference type="ARBA" id="ARBA00022630"/>
    </source>
</evidence>
<evidence type="ECO:0000313" key="15">
    <source>
        <dbReference type="Proteomes" id="UP000054563"/>
    </source>
</evidence>
<feature type="compositionally biased region" description="Pro residues" evidence="12">
    <location>
        <begin position="446"/>
        <end position="461"/>
    </location>
</feature>
<dbReference type="InterPro" id="IPR036188">
    <property type="entry name" value="FAD/NAD-bd_sf"/>
</dbReference>
<dbReference type="PROSITE" id="PS01159">
    <property type="entry name" value="WW_DOMAIN_1"/>
    <property type="match status" value="1"/>
</dbReference>
<dbReference type="SMART" id="SM00456">
    <property type="entry name" value="WW"/>
    <property type="match status" value="1"/>
</dbReference>
<dbReference type="Pfam" id="PF00890">
    <property type="entry name" value="FAD_binding_2"/>
    <property type="match status" value="1"/>
</dbReference>
<dbReference type="FunFam" id="1.20.58.100:FF:000001">
    <property type="entry name" value="Succinate dehydrogenase flavoprotein subunit (SdhA)"/>
    <property type="match status" value="1"/>
</dbReference>
<dbReference type="SUPFAM" id="SSF51905">
    <property type="entry name" value="FAD/NAD(P)-binding domain"/>
    <property type="match status" value="1"/>
</dbReference>
<proteinExistence type="inferred from homology"/>
<dbReference type="InterPro" id="IPR037099">
    <property type="entry name" value="Fum_R/Succ_DH_flav-like_C_sf"/>
</dbReference>
<dbReference type="Gene3D" id="2.20.70.10">
    <property type="match status" value="1"/>
</dbReference>
<dbReference type="PROSITE" id="PS50020">
    <property type="entry name" value="WW_DOMAIN_2"/>
    <property type="match status" value="1"/>
</dbReference>
<keyword evidence="6" id="KW-0285">Flavoprotein</keyword>
<dbReference type="GO" id="GO:0009055">
    <property type="term" value="F:electron transfer activity"/>
    <property type="evidence" value="ECO:0007669"/>
    <property type="project" value="TreeGrafter"/>
</dbReference>
<dbReference type="FunFam" id="3.90.700.10:FF:000001">
    <property type="entry name" value="Mitochondrial succinate dehydrogenase flavoprotein subunit"/>
    <property type="match status" value="1"/>
</dbReference>
<sequence length="651" mass="71782">MASRAGLPLQDMEFVQFHPSGIYGAGVLITEGARGEGGYLLNSKGERFMERYAPTAKDLASRDVVARSMNMEIREGRGVGAEKDHIYLQLSHLPRDLILERLPGIAETASIFAGIDITKEPIPVLPTVHYCMGGIPTNYRGQALDINPITGKEKPVPGLYAVGETACVSVHGANRLGANSLLDLAVFGRASAQHISENNEKGMPHAPVPKDIGMSSFEDMERIRKSDGSRLTAGLRLDMQRAMQSDVAVFRTEDSLTSGVSRVQRVEQAFKNDVCVTDKSLIWNSDLIETLEMRNLLTCAAQTAKGAQERKESRGSHAREDFTERDDERFLKHSLTWQNGTAEDVRAKLGMAWPGSSGCWLKHITNRAHSPSTIPHAPGTKLRSAALSYDPEEGQPSNVHKPEMEEDRPAANEKSKGGETGQQETDGKKSGEDTQDGDAETRVSAPPLPAEEAPPPLPNEPIPGGAEDDGWDALWDDSAQAYYFYNRFTGVSQWENPRIPDAQQGPPGVESEKDGAEETQQQRPRPRVAGGYDPAIHGDYDPDAWYAQPHPDDTSPASTDPSVLYTATGAFNRFTGKWQPLGLTPENFNDENKSRRQLNAYFDVDAAANSHEGRSLKAERSGKKLTKKELKAFKEKRREKKEEKRRAWLRD</sequence>
<dbReference type="PANTHER" id="PTHR11632:SF51">
    <property type="entry name" value="SUCCINATE DEHYDROGENASE [UBIQUINONE] FLAVOPROTEIN SUBUNIT, MITOCHONDRIAL"/>
    <property type="match status" value="1"/>
</dbReference>
<feature type="region of interest" description="Disordered" evidence="12">
    <location>
        <begin position="492"/>
        <end position="563"/>
    </location>
</feature>
<feature type="region of interest" description="Disordered" evidence="12">
    <location>
        <begin position="389"/>
        <end position="473"/>
    </location>
</feature>
<dbReference type="SUPFAM" id="SSF51045">
    <property type="entry name" value="WW domain"/>
    <property type="match status" value="1"/>
</dbReference>
<dbReference type="GO" id="GO:0050660">
    <property type="term" value="F:flavin adenine dinucleotide binding"/>
    <property type="evidence" value="ECO:0007669"/>
    <property type="project" value="TreeGrafter"/>
</dbReference>
<keyword evidence="10" id="KW-0472">Membrane</keyword>
<evidence type="ECO:0000259" key="13">
    <source>
        <dbReference type="PROSITE" id="PS50020"/>
    </source>
</evidence>
<evidence type="ECO:0000256" key="3">
    <source>
        <dbReference type="ARBA" id="ARBA00008040"/>
    </source>
</evidence>
<evidence type="ECO:0000313" key="14">
    <source>
        <dbReference type="EMBL" id="KMU83245.1"/>
    </source>
</evidence>
<evidence type="ECO:0000256" key="10">
    <source>
        <dbReference type="ARBA" id="ARBA00023136"/>
    </source>
</evidence>
<comment type="similarity">
    <text evidence="3">Belongs to the FAD-dependent oxidoreductase 2 family. FRD/SDH subfamily.</text>
</comment>
<dbReference type="Pfam" id="PF00397">
    <property type="entry name" value="WW"/>
    <property type="match status" value="1"/>
</dbReference>
<evidence type="ECO:0000256" key="7">
    <source>
        <dbReference type="ARBA" id="ARBA00022827"/>
    </source>
</evidence>
<evidence type="ECO:0000256" key="5">
    <source>
        <dbReference type="ARBA" id="ARBA00022448"/>
    </source>
</evidence>
<dbReference type="SUPFAM" id="SSF56425">
    <property type="entry name" value="Succinate dehydrogenase/fumarate reductase flavoprotein, catalytic domain"/>
    <property type="match status" value="1"/>
</dbReference>
<dbReference type="Pfam" id="PF02910">
    <property type="entry name" value="Succ_DH_flav_C"/>
    <property type="match status" value="1"/>
</dbReference>
<keyword evidence="7" id="KW-0274">FAD</keyword>
<dbReference type="Proteomes" id="UP000054563">
    <property type="component" value="Unassembled WGS sequence"/>
</dbReference>
<reference evidence="15" key="1">
    <citation type="journal article" date="2010" name="Genome Res.">
        <title>Population genomic sequencing of Coccidioides fungi reveals recent hybridization and transposon control.</title>
        <authorList>
            <person name="Neafsey D.E."/>
            <person name="Barker B.M."/>
            <person name="Sharpton T.J."/>
            <person name="Stajich J.E."/>
            <person name="Park D.J."/>
            <person name="Whiston E."/>
            <person name="Hung C.-Y."/>
            <person name="McMahan C."/>
            <person name="White J."/>
            <person name="Sykes S."/>
            <person name="Heiman D."/>
            <person name="Young S."/>
            <person name="Zeng Q."/>
            <person name="Abouelleil A."/>
            <person name="Aftuck L."/>
            <person name="Bessette D."/>
            <person name="Brown A."/>
            <person name="FitzGerald M."/>
            <person name="Lui A."/>
            <person name="Macdonald J.P."/>
            <person name="Priest M."/>
            <person name="Orbach M.J."/>
            <person name="Galgiani J.N."/>
            <person name="Kirkland T.N."/>
            <person name="Cole G.T."/>
            <person name="Birren B.W."/>
            <person name="Henn M.R."/>
            <person name="Taylor J.W."/>
            <person name="Rounsley S.D."/>
        </authorList>
    </citation>
    <scope>NUCLEOTIDE SEQUENCE [LARGE SCALE GENOMIC DNA]</scope>
    <source>
        <strain evidence="15">H538.4</strain>
    </source>
</reference>
<feature type="domain" description="WW" evidence="13">
    <location>
        <begin position="465"/>
        <end position="499"/>
    </location>
</feature>
<keyword evidence="5" id="KW-0813">Transport</keyword>
<evidence type="ECO:0000256" key="11">
    <source>
        <dbReference type="PIRSR" id="PIRSR630664-50"/>
    </source>
</evidence>
<name>A0A0J8RDH7_COCIT</name>
<protein>
    <recommendedName>
        <fullName evidence="4">succinate dehydrogenase</fullName>
        <ecNumber evidence="4">1.3.5.1</ecNumber>
    </recommendedName>
</protein>
<comment type="subcellular location">
    <subcellularLocation>
        <location evidence="2">Membrane</location>
        <topology evidence="2">Peripheral membrane protein</topology>
    </subcellularLocation>
</comment>
<feature type="compositionally biased region" description="Basic and acidic residues" evidence="12">
    <location>
        <begin position="307"/>
        <end position="325"/>
    </location>
</feature>
<comment type="cofactor">
    <cofactor evidence="1">
        <name>FAD</name>
        <dbReference type="ChEBI" id="CHEBI:57692"/>
    </cofactor>
</comment>
<feature type="region of interest" description="Disordered" evidence="12">
    <location>
        <begin position="305"/>
        <end position="325"/>
    </location>
</feature>
<feature type="compositionally biased region" description="Basic and acidic residues" evidence="12">
    <location>
        <begin position="611"/>
        <end position="633"/>
    </location>
</feature>
<dbReference type="GO" id="GO:0008177">
    <property type="term" value="F:succinate dehydrogenase (quinone) activity"/>
    <property type="evidence" value="ECO:0007669"/>
    <property type="project" value="UniProtKB-EC"/>
</dbReference>
<organism evidence="14 15">
    <name type="scientific">Coccidioides immitis H538.4</name>
    <dbReference type="NCBI Taxonomy" id="396776"/>
    <lineage>
        <taxon>Eukaryota</taxon>
        <taxon>Fungi</taxon>
        <taxon>Dikarya</taxon>
        <taxon>Ascomycota</taxon>
        <taxon>Pezizomycotina</taxon>
        <taxon>Eurotiomycetes</taxon>
        <taxon>Eurotiomycetidae</taxon>
        <taxon>Onygenales</taxon>
        <taxon>Onygenaceae</taxon>
        <taxon>Coccidioides</taxon>
    </lineage>
</organism>
<dbReference type="InterPro" id="IPR030664">
    <property type="entry name" value="SdhA/FrdA/AprA"/>
</dbReference>
<dbReference type="Gene3D" id="3.90.700.10">
    <property type="entry name" value="Succinate dehydrogenase/fumarate reductase flavoprotein, catalytic domain"/>
    <property type="match status" value="1"/>
</dbReference>
<evidence type="ECO:0000256" key="12">
    <source>
        <dbReference type="SAM" id="MobiDB-lite"/>
    </source>
</evidence>
<evidence type="ECO:0000256" key="2">
    <source>
        <dbReference type="ARBA" id="ARBA00004170"/>
    </source>
</evidence>
<dbReference type="EMBL" id="DS016982">
    <property type="protein sequence ID" value="KMU83245.1"/>
    <property type="molecule type" value="Genomic_DNA"/>
</dbReference>
<dbReference type="eggNOG" id="KOG2403">
    <property type="taxonomic scope" value="Eukaryota"/>
</dbReference>
<accession>A0A0J8RDH7</accession>
<dbReference type="GO" id="GO:0006121">
    <property type="term" value="P:mitochondrial electron transport, succinate to ubiquinone"/>
    <property type="evidence" value="ECO:0007669"/>
    <property type="project" value="TreeGrafter"/>
</dbReference>
<keyword evidence="9" id="KW-0560">Oxidoreductase</keyword>
<dbReference type="InterPro" id="IPR036020">
    <property type="entry name" value="WW_dom_sf"/>
</dbReference>
<dbReference type="GO" id="GO:0005739">
    <property type="term" value="C:mitochondrion"/>
    <property type="evidence" value="ECO:0007669"/>
    <property type="project" value="GOC"/>
</dbReference>